<dbReference type="PANTHER" id="PTHR36927:SF3">
    <property type="entry name" value="GLUCANS BIOSYNTHESIS PROTEIN C"/>
    <property type="match status" value="1"/>
</dbReference>
<organism evidence="1 2">
    <name type="scientific">Caldimonas thermodepolymerans</name>
    <dbReference type="NCBI Taxonomy" id="215580"/>
    <lineage>
        <taxon>Bacteria</taxon>
        <taxon>Pseudomonadati</taxon>
        <taxon>Pseudomonadota</taxon>
        <taxon>Betaproteobacteria</taxon>
        <taxon>Burkholderiales</taxon>
        <taxon>Sphaerotilaceae</taxon>
        <taxon>Caldimonas</taxon>
    </lineage>
</organism>
<dbReference type="RefSeq" id="WP_104355814.1">
    <property type="nucleotide sequence ID" value="NZ_CP064338.1"/>
</dbReference>
<keyword evidence="2" id="KW-1185">Reference proteome</keyword>
<dbReference type="PANTHER" id="PTHR36927">
    <property type="entry name" value="BLR4337 PROTEIN"/>
    <property type="match status" value="1"/>
</dbReference>
<dbReference type="InterPro" id="IPR050623">
    <property type="entry name" value="Glucan_succinyl_AcylTrfase"/>
</dbReference>
<dbReference type="Proteomes" id="UP000239406">
    <property type="component" value="Unassembled WGS sequence"/>
</dbReference>
<dbReference type="AlphaFoldDB" id="A0A2S5T9L3"/>
<comment type="caution">
    <text evidence="1">The sequence shown here is derived from an EMBL/GenBank/DDBJ whole genome shotgun (WGS) entry which is preliminary data.</text>
</comment>
<proteinExistence type="predicted"/>
<sequence length="391" mass="43468">MTHAPTSRLYFLDWLRIAAFGVLVLYHVGMYYVSWDWHVKSPHAGPAPEPWMLLSSPWRLGLLFLVSGVATSTMLARDAGRGWLRARSQRLLLPLACGMLLVVPPQPYFEVVQQHGYAGGYLDFLRLYFQGHGGFCRPGAGCLILPTWNHLWFVAYLWVYTLVLWALVRGVPAALERAAVPALRLLRGPALLLAPLALMVAWRGMLAPRFPSTHALVDDWYNHAAYLSLFLLGAVLARRPEAWDGFARLRHAALVLALAGWAMLALRYTGWPGAEALRGLRPVAFGTAQWCGIAAAIGFARVHWDRDHAWRRYLCDAVFPVYLLHQTLIVLLTQALAPLAWPPLAEGPVLVVLTLALSFAGYEGVRRVALLRPWFGLARRRPSAPLAAAPA</sequence>
<accession>A0A2S5T9L3</accession>
<dbReference type="GO" id="GO:0016747">
    <property type="term" value="F:acyltransferase activity, transferring groups other than amino-acyl groups"/>
    <property type="evidence" value="ECO:0007669"/>
    <property type="project" value="InterPro"/>
</dbReference>
<dbReference type="EMBL" id="PSNY01000001">
    <property type="protein sequence ID" value="PPE71622.1"/>
    <property type="molecule type" value="Genomic_DNA"/>
</dbReference>
<protein>
    <submittedName>
        <fullName evidence="1">Uncharacterized protein</fullName>
    </submittedName>
</protein>
<dbReference type="Pfam" id="PF01757">
    <property type="entry name" value="Acyl_transf_3"/>
    <property type="match status" value="1"/>
</dbReference>
<dbReference type="InterPro" id="IPR002656">
    <property type="entry name" value="Acyl_transf_3_dom"/>
</dbReference>
<gene>
    <name evidence="1" type="ORF">C1702_01090</name>
</gene>
<reference evidence="1 2" key="1">
    <citation type="submission" date="2018-02" db="EMBL/GenBank/DDBJ databases">
        <title>Reclassifiation of [Polyangium] brachysporum DSM 7029 as Guopingzhaonella breviflexa gen. nov., sp. nov., a member of the family Comamonadaceae.</title>
        <authorList>
            <person name="Tang B."/>
        </authorList>
    </citation>
    <scope>NUCLEOTIDE SEQUENCE [LARGE SCALE GENOMIC DNA]</scope>
    <source>
        <strain evidence="1 2">DSM 15344</strain>
    </source>
</reference>
<name>A0A2S5T9L3_9BURK</name>
<evidence type="ECO:0000313" key="2">
    <source>
        <dbReference type="Proteomes" id="UP000239406"/>
    </source>
</evidence>
<evidence type="ECO:0000313" key="1">
    <source>
        <dbReference type="EMBL" id="PPE71622.1"/>
    </source>
</evidence>